<evidence type="ECO:0000256" key="6">
    <source>
        <dbReference type="ARBA" id="ARBA00023125"/>
    </source>
</evidence>
<evidence type="ECO:0000256" key="1">
    <source>
        <dbReference type="ARBA" id="ARBA00008136"/>
    </source>
</evidence>
<dbReference type="EMBL" id="JAHESF010000011">
    <property type="protein sequence ID" value="MBT1697835.1"/>
    <property type="molecule type" value="Genomic_DNA"/>
</dbReference>
<dbReference type="GO" id="GO:0106300">
    <property type="term" value="P:protein-DNA covalent cross-linking repair"/>
    <property type="evidence" value="ECO:0007669"/>
    <property type="project" value="InterPro"/>
</dbReference>
<organism evidence="9 10">
    <name type="scientific">Chryseosolibacter histidini</name>
    <dbReference type="NCBI Taxonomy" id="2782349"/>
    <lineage>
        <taxon>Bacteria</taxon>
        <taxon>Pseudomonadati</taxon>
        <taxon>Bacteroidota</taxon>
        <taxon>Cytophagia</taxon>
        <taxon>Cytophagales</taxon>
        <taxon>Chryseotaleaceae</taxon>
        <taxon>Chryseosolibacter</taxon>
    </lineage>
</organism>
<keyword evidence="5" id="KW-0190">Covalent protein-DNA linkage</keyword>
<dbReference type="Gene3D" id="3.90.1680.10">
    <property type="entry name" value="SOS response associated peptidase-like"/>
    <property type="match status" value="1"/>
</dbReference>
<keyword evidence="10" id="KW-1185">Reference proteome</keyword>
<dbReference type="InterPro" id="IPR036590">
    <property type="entry name" value="SRAP-like"/>
</dbReference>
<evidence type="ECO:0000256" key="3">
    <source>
        <dbReference type="ARBA" id="ARBA00022763"/>
    </source>
</evidence>
<keyword evidence="2 8" id="KW-0645">Protease</keyword>
<keyword evidence="6" id="KW-0238">DNA-binding</keyword>
<comment type="caution">
    <text evidence="9">The sequence shown here is derived from an EMBL/GenBank/DDBJ whole genome shotgun (WGS) entry which is preliminary data.</text>
</comment>
<dbReference type="EC" id="3.4.-.-" evidence="8"/>
<dbReference type="GO" id="GO:0008233">
    <property type="term" value="F:peptidase activity"/>
    <property type="evidence" value="ECO:0007669"/>
    <property type="project" value="UniProtKB-KW"/>
</dbReference>
<dbReference type="AlphaFoldDB" id="A0AAP2DK63"/>
<evidence type="ECO:0000313" key="10">
    <source>
        <dbReference type="Proteomes" id="UP001319200"/>
    </source>
</evidence>
<reference evidence="9 10" key="1">
    <citation type="submission" date="2021-05" db="EMBL/GenBank/DDBJ databases">
        <title>A Polyphasic approach of four new species of the genus Ohtaekwangia: Ohtaekwangia histidinii sp. nov., Ohtaekwangia cretensis sp. nov., Ohtaekwangia indiensis sp. nov., Ohtaekwangia reichenbachii sp. nov. from diverse environment.</title>
        <authorList>
            <person name="Octaviana S."/>
        </authorList>
    </citation>
    <scope>NUCLEOTIDE SEQUENCE [LARGE SCALE GENOMIC DNA]</scope>
    <source>
        <strain evidence="9 10">PWU4</strain>
    </source>
</reference>
<gene>
    <name evidence="9" type="ORF">KK083_13160</name>
</gene>
<dbReference type="GO" id="GO:0003697">
    <property type="term" value="F:single-stranded DNA binding"/>
    <property type="evidence" value="ECO:0007669"/>
    <property type="project" value="InterPro"/>
</dbReference>
<evidence type="ECO:0000313" key="9">
    <source>
        <dbReference type="EMBL" id="MBT1697835.1"/>
    </source>
</evidence>
<dbReference type="PANTHER" id="PTHR13604:SF0">
    <property type="entry name" value="ABASIC SITE PROCESSING PROTEIN HMCES"/>
    <property type="match status" value="1"/>
</dbReference>
<dbReference type="GO" id="GO:0016829">
    <property type="term" value="F:lyase activity"/>
    <property type="evidence" value="ECO:0007669"/>
    <property type="project" value="UniProtKB-KW"/>
</dbReference>
<dbReference type="PANTHER" id="PTHR13604">
    <property type="entry name" value="DC12-RELATED"/>
    <property type="match status" value="1"/>
</dbReference>
<keyword evidence="7" id="KW-0456">Lyase</keyword>
<dbReference type="RefSeq" id="WP_254163705.1">
    <property type="nucleotide sequence ID" value="NZ_JAHESF010000011.1"/>
</dbReference>
<protein>
    <recommendedName>
        <fullName evidence="8">Abasic site processing protein</fullName>
        <ecNumber evidence="8">3.4.-.-</ecNumber>
    </recommendedName>
</protein>
<evidence type="ECO:0000256" key="5">
    <source>
        <dbReference type="ARBA" id="ARBA00023124"/>
    </source>
</evidence>
<sequence>MCYHKSLFATYDDLMEHYAASFESITEELEIIKERFSILMSKDVKTSPFTKEESEELKWCERSLKSFTGNAYERFHENGYEYLPAPVITAGAPETFKLFRWGLIPFNIADRTTAYALRQKTLNCIAEEMYEKPAYMQAAKNGQRCLIPISGFYEWRWLDPNGNNKIPYFISHRERSLLSLAGIYSRWKDQSTGQYYYSYSVLTTKANPMMEYVHNMKKRMPVVIPREYEKDWLSRNLSKDDVLALCQPVQNDLLKAHTVSKLITSKKVETNVRDALRFHEYDGVVRAEL</sequence>
<keyword evidence="3" id="KW-0227">DNA damage</keyword>
<dbReference type="Pfam" id="PF02586">
    <property type="entry name" value="SRAP"/>
    <property type="match status" value="1"/>
</dbReference>
<evidence type="ECO:0000256" key="7">
    <source>
        <dbReference type="ARBA" id="ARBA00023239"/>
    </source>
</evidence>
<dbReference type="Proteomes" id="UP001319200">
    <property type="component" value="Unassembled WGS sequence"/>
</dbReference>
<accession>A0AAP2DK63</accession>
<dbReference type="GO" id="GO:0006508">
    <property type="term" value="P:proteolysis"/>
    <property type="evidence" value="ECO:0007669"/>
    <property type="project" value="UniProtKB-KW"/>
</dbReference>
<name>A0AAP2DK63_9BACT</name>
<dbReference type="InterPro" id="IPR003738">
    <property type="entry name" value="SRAP"/>
</dbReference>
<comment type="similarity">
    <text evidence="1 8">Belongs to the SOS response-associated peptidase family.</text>
</comment>
<evidence type="ECO:0000256" key="4">
    <source>
        <dbReference type="ARBA" id="ARBA00022801"/>
    </source>
</evidence>
<proteinExistence type="inferred from homology"/>
<dbReference type="SUPFAM" id="SSF143081">
    <property type="entry name" value="BB1717-like"/>
    <property type="match status" value="1"/>
</dbReference>
<keyword evidence="4 8" id="KW-0378">Hydrolase</keyword>
<evidence type="ECO:0000256" key="2">
    <source>
        <dbReference type="ARBA" id="ARBA00022670"/>
    </source>
</evidence>
<evidence type="ECO:0000256" key="8">
    <source>
        <dbReference type="RuleBase" id="RU364100"/>
    </source>
</evidence>